<proteinExistence type="predicted"/>
<dbReference type="EMBL" id="CAJNOG010000119">
    <property type="protein sequence ID" value="CAF0970279.1"/>
    <property type="molecule type" value="Genomic_DNA"/>
</dbReference>
<keyword evidence="1" id="KW-0677">Repeat</keyword>
<dbReference type="AlphaFoldDB" id="A0A819I6W1"/>
<feature type="chain" id="PRO_5035619459" description="Apple domain-containing protein" evidence="3">
    <location>
        <begin position="22"/>
        <end position="128"/>
    </location>
</feature>
<dbReference type="Pfam" id="PF14295">
    <property type="entry name" value="PAN_4"/>
    <property type="match status" value="1"/>
</dbReference>
<evidence type="ECO:0000313" key="5">
    <source>
        <dbReference type="EMBL" id="CAF0970279.1"/>
    </source>
</evidence>
<accession>A0A819I6W1</accession>
<dbReference type="Gene3D" id="3.50.4.10">
    <property type="entry name" value="Hepatocyte Growth Factor"/>
    <property type="match status" value="1"/>
</dbReference>
<protein>
    <recommendedName>
        <fullName evidence="4">Apple domain-containing protein</fullName>
    </recommendedName>
</protein>
<evidence type="ECO:0000313" key="7">
    <source>
        <dbReference type="Proteomes" id="UP000663844"/>
    </source>
</evidence>
<keyword evidence="2" id="KW-1015">Disulfide bond</keyword>
<dbReference type="GO" id="GO:0005576">
    <property type="term" value="C:extracellular region"/>
    <property type="evidence" value="ECO:0007669"/>
    <property type="project" value="InterPro"/>
</dbReference>
<keyword evidence="3" id="KW-0732">Signal</keyword>
<comment type="caution">
    <text evidence="6">The sequence shown here is derived from an EMBL/GenBank/DDBJ whole genome shotgun (WGS) entry which is preliminary data.</text>
</comment>
<evidence type="ECO:0000256" key="2">
    <source>
        <dbReference type="ARBA" id="ARBA00023157"/>
    </source>
</evidence>
<feature type="signal peptide" evidence="3">
    <location>
        <begin position="1"/>
        <end position="21"/>
    </location>
</feature>
<gene>
    <name evidence="5" type="ORF">JYZ213_LOCUS14353</name>
    <name evidence="6" type="ORF">OXD698_LOCUS24363</name>
</gene>
<dbReference type="EMBL" id="CAJOAZ010002237">
    <property type="protein sequence ID" value="CAF3908839.1"/>
    <property type="molecule type" value="Genomic_DNA"/>
</dbReference>
<evidence type="ECO:0000259" key="4">
    <source>
        <dbReference type="SMART" id="SM00223"/>
    </source>
</evidence>
<dbReference type="InterPro" id="IPR003609">
    <property type="entry name" value="Pan_app"/>
</dbReference>
<reference evidence="6" key="1">
    <citation type="submission" date="2021-02" db="EMBL/GenBank/DDBJ databases">
        <authorList>
            <person name="Nowell W R."/>
        </authorList>
    </citation>
    <scope>NUCLEOTIDE SEQUENCE</scope>
</reference>
<feature type="domain" description="Apple" evidence="4">
    <location>
        <begin position="55"/>
        <end position="125"/>
    </location>
</feature>
<organism evidence="6 7">
    <name type="scientific">Adineta steineri</name>
    <dbReference type="NCBI Taxonomy" id="433720"/>
    <lineage>
        <taxon>Eukaryota</taxon>
        <taxon>Metazoa</taxon>
        <taxon>Spiralia</taxon>
        <taxon>Gnathifera</taxon>
        <taxon>Rotifera</taxon>
        <taxon>Eurotatoria</taxon>
        <taxon>Bdelloidea</taxon>
        <taxon>Adinetida</taxon>
        <taxon>Adinetidae</taxon>
        <taxon>Adineta</taxon>
    </lineage>
</organism>
<dbReference type="GO" id="GO:0006508">
    <property type="term" value="P:proteolysis"/>
    <property type="evidence" value="ECO:0007669"/>
    <property type="project" value="InterPro"/>
</dbReference>
<dbReference type="Proteomes" id="UP000663845">
    <property type="component" value="Unassembled WGS sequence"/>
</dbReference>
<dbReference type="Proteomes" id="UP000663844">
    <property type="component" value="Unassembled WGS sequence"/>
</dbReference>
<sequence length="128" mass="13914">MQSLIIAFILVGIVIVSQTSAKSRYNDDDLEEELVRALSSMKRTTPAKISTTSRCTEIIAGKDYNGGDMDNKYVVQVLSPAACAALCEQYHDCVAWTFNVAYGNCWVKSKIPALTTSGDNFTGTCKSS</sequence>
<dbReference type="InterPro" id="IPR000177">
    <property type="entry name" value="Apple"/>
</dbReference>
<name>A0A819I6W1_9BILA</name>
<evidence type="ECO:0000256" key="1">
    <source>
        <dbReference type="ARBA" id="ARBA00022737"/>
    </source>
</evidence>
<dbReference type="SMART" id="SM00223">
    <property type="entry name" value="APPLE"/>
    <property type="match status" value="1"/>
</dbReference>
<evidence type="ECO:0000256" key="3">
    <source>
        <dbReference type="SAM" id="SignalP"/>
    </source>
</evidence>
<evidence type="ECO:0000313" key="6">
    <source>
        <dbReference type="EMBL" id="CAF3908839.1"/>
    </source>
</evidence>